<evidence type="ECO:0000256" key="4">
    <source>
        <dbReference type="ARBA" id="ARBA00022741"/>
    </source>
</evidence>
<organism evidence="11 12">
    <name type="scientific">Laspinema palackyanum D2a</name>
    <dbReference type="NCBI Taxonomy" id="2953684"/>
    <lineage>
        <taxon>Bacteria</taxon>
        <taxon>Bacillati</taxon>
        <taxon>Cyanobacteriota</taxon>
        <taxon>Cyanophyceae</taxon>
        <taxon>Oscillatoriophycideae</taxon>
        <taxon>Oscillatoriales</taxon>
        <taxon>Laspinemataceae</taxon>
        <taxon>Laspinema</taxon>
        <taxon>Laspinema palackyanum</taxon>
    </lineage>
</organism>
<evidence type="ECO:0000256" key="9">
    <source>
        <dbReference type="HAMAP-Rule" id="MF_01837"/>
    </source>
</evidence>
<keyword evidence="8 9" id="KW-0090">Biological rhythms</keyword>
<comment type="domain">
    <text evidence="9">The N-terminus interacts with KaiC, while the C-terminal histidine kinase domain autophosphorylates and is probably responsible for self-oligomerization. The N-terminal domain stimulates the C-terminus to autophosphorylate.</text>
</comment>
<keyword evidence="5 9" id="KW-0418">Kinase</keyword>
<dbReference type="HAMAP" id="MF_01837">
    <property type="entry name" value="Kinase_SasA"/>
    <property type="match status" value="1"/>
</dbReference>
<dbReference type="SMART" id="SM01248">
    <property type="entry name" value="KaiB"/>
    <property type="match status" value="1"/>
</dbReference>
<dbReference type="EC" id="2.7.13.3" evidence="9"/>
<feature type="modified residue" description="Phosphohistidine; by autocatalysis" evidence="9">
    <location>
        <position position="169"/>
    </location>
</feature>
<comment type="caution">
    <text evidence="11">The sequence shown here is derived from an EMBL/GenBank/DDBJ whole genome shotgun (WGS) entry which is preliminary data.</text>
</comment>
<keyword evidence="7 9" id="KW-0902">Two-component regulatory system</keyword>
<dbReference type="NCBIfam" id="NF006800">
    <property type="entry name" value="PRK09303.1"/>
    <property type="match status" value="1"/>
</dbReference>
<sequence>MRAVPEKTMHQNDEAPLQLVLFVDRRPRSSEQIRKIRSYFQKRRTGIPFDLEIIDVSEQPYLAEQFKLVATPALIKLHPGPRQVLAGSNLVAELDKWWDRWQKSVEEYLSKQASPEAIGHYPRKPISSELAHSAELMELSDEIFRLKQEKEELLDQVHFKDRLIAMLAHELRNPLTAASLALETLEITYKPEKSLNPEAVSALRSRLIYHARTQTRLIDRMISDILVAAHSTNSAEFHIHPKKLNLKTLTLNILENFKDRLLAKSHTLKTDIPNDLPSVYADGERVRQVIVNLLDNAIKYTPQGGQIEVCILHRTTQKVQVSVIDTGPGIPEENQEHIFEDKFRLKRDEQKDGYGIGLSLCKRLIRANCGEIWVDSSCNQGSAFHFTLPVYRQ</sequence>
<dbReference type="InterPro" id="IPR036890">
    <property type="entry name" value="HATPase_C_sf"/>
</dbReference>
<dbReference type="Proteomes" id="UP001525890">
    <property type="component" value="Unassembled WGS sequence"/>
</dbReference>
<evidence type="ECO:0000256" key="1">
    <source>
        <dbReference type="ARBA" id="ARBA00000085"/>
    </source>
</evidence>
<keyword evidence="4 9" id="KW-0547">Nucleotide-binding</keyword>
<dbReference type="PRINTS" id="PR00344">
    <property type="entry name" value="BCTRLSENSOR"/>
</dbReference>
<keyword evidence="12" id="KW-1185">Reference proteome</keyword>
<dbReference type="CDD" id="cd00082">
    <property type="entry name" value="HisKA"/>
    <property type="match status" value="1"/>
</dbReference>
<comment type="function">
    <text evidence="9">Member of the two-component regulatory system SasA/RpaA involved in genome-wide circadian gene expression. One of several clock output pathways. Participates in the Kai clock protein complex, the main circadian regulator in cyanobacteria, via its interaction with KaiC. KaiC enhances the autophosphorylation activity of SasA, which then transfers its phosphate group to RpaA to activate it. In addition to its output function, recruits fold-shifted KaiB (KaiB(fs)) to KaiC to cooperatively form the KaiB(6):KaiC(6) complex (independent of SasA kinase activity). Required for robustness of the circadian rhythm of gene expression and is involved in clock output, also required for adaptation to light/dark cycles.</text>
</comment>
<dbReference type="Gene3D" id="3.30.565.10">
    <property type="entry name" value="Histidine kinase-like ATPase, C-terminal domain"/>
    <property type="match status" value="1"/>
</dbReference>
<dbReference type="PANTHER" id="PTHR43547:SF2">
    <property type="entry name" value="HYBRID SIGNAL TRANSDUCTION HISTIDINE KINASE C"/>
    <property type="match status" value="1"/>
</dbReference>
<evidence type="ECO:0000313" key="12">
    <source>
        <dbReference type="Proteomes" id="UP001525890"/>
    </source>
</evidence>
<feature type="domain" description="Histidine kinase" evidence="10">
    <location>
        <begin position="166"/>
        <end position="392"/>
    </location>
</feature>
<dbReference type="InterPro" id="IPR005467">
    <property type="entry name" value="His_kinase_dom"/>
</dbReference>
<evidence type="ECO:0000256" key="7">
    <source>
        <dbReference type="ARBA" id="ARBA00023012"/>
    </source>
</evidence>
<dbReference type="GO" id="GO:0016301">
    <property type="term" value="F:kinase activity"/>
    <property type="evidence" value="ECO:0007669"/>
    <property type="project" value="UniProtKB-KW"/>
</dbReference>
<dbReference type="InterPro" id="IPR036249">
    <property type="entry name" value="Thioredoxin-like_sf"/>
</dbReference>
<name>A0ABT2MXR5_9CYAN</name>
<keyword evidence="6 9" id="KW-0067">ATP-binding</keyword>
<dbReference type="SUPFAM" id="SSF47384">
    <property type="entry name" value="Homodimeric domain of signal transducing histidine kinase"/>
    <property type="match status" value="1"/>
</dbReference>
<dbReference type="SMART" id="SM00388">
    <property type="entry name" value="HisKA"/>
    <property type="match status" value="1"/>
</dbReference>
<evidence type="ECO:0000256" key="2">
    <source>
        <dbReference type="ARBA" id="ARBA00022553"/>
    </source>
</evidence>
<proteinExistence type="inferred from homology"/>
<reference evidence="11 12" key="1">
    <citation type="journal article" date="2022" name="Front. Microbiol.">
        <title>High genomic differentiation and limited gene flow indicate recent cryptic speciation within the genus Laspinema (cyanobacteria).</title>
        <authorList>
            <person name="Stanojkovic A."/>
            <person name="Skoupy S."/>
            <person name="Skaloud P."/>
            <person name="Dvorak P."/>
        </authorList>
    </citation>
    <scope>NUCLEOTIDE SEQUENCE [LARGE SCALE GENOMIC DNA]</scope>
    <source>
        <strain evidence="11 12">D2a</strain>
    </source>
</reference>
<dbReference type="Pfam" id="PF07689">
    <property type="entry name" value="KaiB"/>
    <property type="match status" value="1"/>
</dbReference>
<dbReference type="PANTHER" id="PTHR43547">
    <property type="entry name" value="TWO-COMPONENT HISTIDINE KINASE"/>
    <property type="match status" value="1"/>
</dbReference>
<dbReference type="InterPro" id="IPR003661">
    <property type="entry name" value="HisK_dim/P_dom"/>
</dbReference>
<protein>
    <recommendedName>
        <fullName evidence="9">Adaptive-response sensory-kinase SasA</fullName>
        <ecNumber evidence="9">2.7.13.3</ecNumber>
    </recommendedName>
    <alternativeName>
        <fullName evidence="9">Sensor histidine kinase SasA</fullName>
    </alternativeName>
</protein>
<dbReference type="Pfam" id="PF00512">
    <property type="entry name" value="HisKA"/>
    <property type="match status" value="1"/>
</dbReference>
<dbReference type="SUPFAM" id="SSF52833">
    <property type="entry name" value="Thioredoxin-like"/>
    <property type="match status" value="1"/>
</dbReference>
<dbReference type="Gene3D" id="3.40.30.10">
    <property type="entry name" value="Glutaredoxin"/>
    <property type="match status" value="1"/>
</dbReference>
<dbReference type="PROSITE" id="PS50109">
    <property type="entry name" value="HIS_KIN"/>
    <property type="match status" value="1"/>
</dbReference>
<keyword evidence="2 9" id="KW-0597">Phosphoprotein</keyword>
<evidence type="ECO:0000256" key="5">
    <source>
        <dbReference type="ARBA" id="ARBA00022777"/>
    </source>
</evidence>
<keyword evidence="3 9" id="KW-0808">Transferase</keyword>
<dbReference type="EMBL" id="JAMXFF010000053">
    <property type="protein sequence ID" value="MCT7969549.1"/>
    <property type="molecule type" value="Genomic_DNA"/>
</dbReference>
<gene>
    <name evidence="9" type="primary">sasA</name>
    <name evidence="11" type="ORF">NG799_24870</name>
</gene>
<accession>A0ABT2MXR5</accession>
<dbReference type="InterPro" id="IPR004358">
    <property type="entry name" value="Sig_transdc_His_kin-like_C"/>
</dbReference>
<evidence type="ECO:0000259" key="10">
    <source>
        <dbReference type="PROSITE" id="PS50109"/>
    </source>
</evidence>
<evidence type="ECO:0000256" key="6">
    <source>
        <dbReference type="ARBA" id="ARBA00022840"/>
    </source>
</evidence>
<dbReference type="Pfam" id="PF02518">
    <property type="entry name" value="HATPase_c"/>
    <property type="match status" value="1"/>
</dbReference>
<dbReference type="SMART" id="SM00387">
    <property type="entry name" value="HATPase_c"/>
    <property type="match status" value="1"/>
</dbReference>
<dbReference type="SUPFAM" id="SSF55874">
    <property type="entry name" value="ATPase domain of HSP90 chaperone/DNA topoisomerase II/histidine kinase"/>
    <property type="match status" value="1"/>
</dbReference>
<dbReference type="InterPro" id="IPR011649">
    <property type="entry name" value="KaiB_domain"/>
</dbReference>
<evidence type="ECO:0000256" key="8">
    <source>
        <dbReference type="ARBA" id="ARBA00023108"/>
    </source>
</evidence>
<dbReference type="Gene3D" id="1.10.287.130">
    <property type="match status" value="1"/>
</dbReference>
<dbReference type="InterPro" id="IPR023527">
    <property type="entry name" value="Kinase_SasA"/>
</dbReference>
<dbReference type="CDD" id="cd00075">
    <property type="entry name" value="HATPase"/>
    <property type="match status" value="1"/>
</dbReference>
<comment type="subunit">
    <text evidence="9">Homooligomerizes. Interacts with KaiC. Participates in the KaiABC clock complex, whose core is composed of a KaiC homohexamer, 6 KaiB and up to 6 KaiA dimers. SasA and KaiB(fs) compete to bind to KaiC.</text>
</comment>
<dbReference type="RefSeq" id="WP_368009017.1">
    <property type="nucleotide sequence ID" value="NZ_JAMXFF010000053.1"/>
</dbReference>
<evidence type="ECO:0000313" key="11">
    <source>
        <dbReference type="EMBL" id="MCT7969549.1"/>
    </source>
</evidence>
<dbReference type="CDD" id="cd02978">
    <property type="entry name" value="KaiB_like"/>
    <property type="match status" value="1"/>
</dbReference>
<dbReference type="InterPro" id="IPR036097">
    <property type="entry name" value="HisK_dim/P_sf"/>
</dbReference>
<evidence type="ECO:0000256" key="3">
    <source>
        <dbReference type="ARBA" id="ARBA00022679"/>
    </source>
</evidence>
<comment type="catalytic activity">
    <reaction evidence="1 9">
        <text>ATP + protein L-histidine = ADP + protein N-phospho-L-histidine.</text>
        <dbReference type="EC" id="2.7.13.3"/>
    </reaction>
</comment>
<dbReference type="InterPro" id="IPR003594">
    <property type="entry name" value="HATPase_dom"/>
</dbReference>